<keyword evidence="3" id="KW-1185">Reference proteome</keyword>
<proteinExistence type="predicted"/>
<dbReference type="Proteomes" id="UP000054248">
    <property type="component" value="Unassembled WGS sequence"/>
</dbReference>
<feature type="region of interest" description="Disordered" evidence="1">
    <location>
        <begin position="232"/>
        <end position="251"/>
    </location>
</feature>
<feature type="region of interest" description="Disordered" evidence="1">
    <location>
        <begin position="274"/>
        <end position="391"/>
    </location>
</feature>
<feature type="compositionally biased region" description="Low complexity" evidence="1">
    <location>
        <begin position="125"/>
        <end position="137"/>
    </location>
</feature>
<dbReference type="EMBL" id="KN823002">
    <property type="protein sequence ID" value="KIO27843.1"/>
    <property type="molecule type" value="Genomic_DNA"/>
</dbReference>
<name>A0A0C3L286_9AGAM</name>
<dbReference type="AlphaFoldDB" id="A0A0C3L286"/>
<feature type="compositionally biased region" description="Low complexity" evidence="1">
    <location>
        <begin position="355"/>
        <end position="380"/>
    </location>
</feature>
<dbReference type="OrthoDB" id="3225126at2759"/>
<feature type="region of interest" description="Disordered" evidence="1">
    <location>
        <begin position="1"/>
        <end position="196"/>
    </location>
</feature>
<evidence type="ECO:0000313" key="3">
    <source>
        <dbReference type="Proteomes" id="UP000054248"/>
    </source>
</evidence>
<feature type="compositionally biased region" description="Acidic residues" evidence="1">
    <location>
        <begin position="279"/>
        <end position="297"/>
    </location>
</feature>
<reference evidence="3" key="2">
    <citation type="submission" date="2015-01" db="EMBL/GenBank/DDBJ databases">
        <title>Evolutionary Origins and Diversification of the Mycorrhizal Mutualists.</title>
        <authorList>
            <consortium name="DOE Joint Genome Institute"/>
            <consortium name="Mycorrhizal Genomics Consortium"/>
            <person name="Kohler A."/>
            <person name="Kuo A."/>
            <person name="Nagy L.G."/>
            <person name="Floudas D."/>
            <person name="Copeland A."/>
            <person name="Barry K.W."/>
            <person name="Cichocki N."/>
            <person name="Veneault-Fourrey C."/>
            <person name="LaButti K."/>
            <person name="Lindquist E.A."/>
            <person name="Lipzen A."/>
            <person name="Lundell T."/>
            <person name="Morin E."/>
            <person name="Murat C."/>
            <person name="Riley R."/>
            <person name="Ohm R."/>
            <person name="Sun H."/>
            <person name="Tunlid A."/>
            <person name="Henrissat B."/>
            <person name="Grigoriev I.V."/>
            <person name="Hibbett D.S."/>
            <person name="Martin F."/>
        </authorList>
    </citation>
    <scope>NUCLEOTIDE SEQUENCE [LARGE SCALE GENOMIC DNA]</scope>
    <source>
        <strain evidence="3">MUT 4182</strain>
    </source>
</reference>
<evidence type="ECO:0000313" key="2">
    <source>
        <dbReference type="EMBL" id="KIO27843.1"/>
    </source>
</evidence>
<sequence length="683" mass="73639">MPSTSIQSSSPPSDSGSKGRRFAMSPLSNGSYSKSSSPPTAPKTTANLVKKPTTRGSTSLSVRSVFGGARAAASKKDKDSDLTSGAETETRRPPAPSRFGFGIGSTKRPSLSSKPEPVKKPPAPSRSTPTPTNATPTADKKGSLRTKPPSPTLRRVMTPTSNKPPSPVARTPASVRSILTANKHNDSPGPLSDPVLNLAASTSNRILDFQANTSQDMTAPGDLTIADLVMSDGTPRKAATEEDDTEEEGNVSALLPMVDFGAPTPAHPRILIRRVNDNHDDEDDDEDDDDLDNDNDDNPTVLLQVETPCRPSLKKSSKQSSNGLPPARQNLSYLSPQPPTPGSLSFFPRSRRPRLPSNNSSTSKNKSRRTSATSNASASRRSSKIRPGGGVERGSILSWEAVLERSKEFSDADVDELGMISTIGLGSLGAMSPGFGTPMYQRLSFTSAATDRDRSVSSRRTSGAVRRSRTSQTTKENEVVVSANASDAGSAPGSARLQPPETPSPLGASTLSKKSPVGLTFTPLDPAPKFTRGRASKEQSAADKLKKQLDSQTAQLQAVQQQLETVMRDLEIRNATVTSLEETRAQFLKERLEFEAAKQQWAQKEATWVSRQQAWTKSQQRSKQVNDLKEVLEIENGIKARWTAISEEIEKETQRIARDRELLSILLADVELWMCKCETGLSP</sequence>
<dbReference type="HOGENOM" id="CLU_402905_0_0_1"/>
<protein>
    <submittedName>
        <fullName evidence="2">Uncharacterized protein</fullName>
    </submittedName>
</protein>
<feature type="compositionally biased region" description="Low complexity" evidence="1">
    <location>
        <begin position="25"/>
        <end position="38"/>
    </location>
</feature>
<gene>
    <name evidence="2" type="ORF">M407DRAFT_232009</name>
</gene>
<feature type="region of interest" description="Disordered" evidence="1">
    <location>
        <begin position="446"/>
        <end position="540"/>
    </location>
</feature>
<feature type="compositionally biased region" description="Polar residues" evidence="1">
    <location>
        <begin position="318"/>
        <end position="335"/>
    </location>
</feature>
<organism evidence="2 3">
    <name type="scientific">Tulasnella calospora MUT 4182</name>
    <dbReference type="NCBI Taxonomy" id="1051891"/>
    <lineage>
        <taxon>Eukaryota</taxon>
        <taxon>Fungi</taxon>
        <taxon>Dikarya</taxon>
        <taxon>Basidiomycota</taxon>
        <taxon>Agaricomycotina</taxon>
        <taxon>Agaricomycetes</taxon>
        <taxon>Cantharellales</taxon>
        <taxon>Tulasnellaceae</taxon>
        <taxon>Tulasnella</taxon>
    </lineage>
</organism>
<evidence type="ECO:0000256" key="1">
    <source>
        <dbReference type="SAM" id="MobiDB-lite"/>
    </source>
</evidence>
<reference evidence="2 3" key="1">
    <citation type="submission" date="2014-04" db="EMBL/GenBank/DDBJ databases">
        <authorList>
            <consortium name="DOE Joint Genome Institute"/>
            <person name="Kuo A."/>
            <person name="Girlanda M."/>
            <person name="Perotto S."/>
            <person name="Kohler A."/>
            <person name="Nagy L.G."/>
            <person name="Floudas D."/>
            <person name="Copeland A."/>
            <person name="Barry K.W."/>
            <person name="Cichocki N."/>
            <person name="Veneault-Fourrey C."/>
            <person name="LaButti K."/>
            <person name="Lindquist E.A."/>
            <person name="Lipzen A."/>
            <person name="Lundell T."/>
            <person name="Morin E."/>
            <person name="Murat C."/>
            <person name="Sun H."/>
            <person name="Tunlid A."/>
            <person name="Henrissat B."/>
            <person name="Grigoriev I.V."/>
            <person name="Hibbett D.S."/>
            <person name="Martin F."/>
            <person name="Nordberg H.P."/>
            <person name="Cantor M.N."/>
            <person name="Hua S.X."/>
        </authorList>
    </citation>
    <scope>NUCLEOTIDE SEQUENCE [LARGE SCALE GENOMIC DNA]</scope>
    <source>
        <strain evidence="2 3">MUT 4182</strain>
    </source>
</reference>
<accession>A0A0C3L286</accession>
<feature type="compositionally biased region" description="Low complexity" evidence="1">
    <location>
        <begin position="1"/>
        <end position="16"/>
    </location>
</feature>